<name>A0AAE0YEL5_9GAST</name>
<proteinExistence type="predicted"/>
<feature type="compositionally biased region" description="Polar residues" evidence="1">
    <location>
        <begin position="81"/>
        <end position="105"/>
    </location>
</feature>
<evidence type="ECO:0000313" key="2">
    <source>
        <dbReference type="EMBL" id="KAK3741358.1"/>
    </source>
</evidence>
<accession>A0AAE0YEL5</accession>
<dbReference type="AlphaFoldDB" id="A0AAE0YEL5"/>
<dbReference type="EMBL" id="JAWDGP010006429">
    <property type="protein sequence ID" value="KAK3741358.1"/>
    <property type="molecule type" value="Genomic_DNA"/>
</dbReference>
<gene>
    <name evidence="2" type="ORF">RRG08_034403</name>
</gene>
<evidence type="ECO:0000256" key="1">
    <source>
        <dbReference type="SAM" id="MobiDB-lite"/>
    </source>
</evidence>
<keyword evidence="3" id="KW-1185">Reference proteome</keyword>
<reference evidence="2" key="1">
    <citation type="journal article" date="2023" name="G3 (Bethesda)">
        <title>A reference genome for the long-term kleptoplast-retaining sea slug Elysia crispata morphotype clarki.</title>
        <authorList>
            <person name="Eastman K.E."/>
            <person name="Pendleton A.L."/>
            <person name="Shaikh M.A."/>
            <person name="Suttiyut T."/>
            <person name="Ogas R."/>
            <person name="Tomko P."/>
            <person name="Gavelis G."/>
            <person name="Widhalm J.R."/>
            <person name="Wisecaver J.H."/>
        </authorList>
    </citation>
    <scope>NUCLEOTIDE SEQUENCE</scope>
    <source>
        <strain evidence="2">ECLA1</strain>
    </source>
</reference>
<feature type="region of interest" description="Disordered" evidence="1">
    <location>
        <begin position="81"/>
        <end position="156"/>
    </location>
</feature>
<evidence type="ECO:0000313" key="3">
    <source>
        <dbReference type="Proteomes" id="UP001283361"/>
    </source>
</evidence>
<dbReference type="Proteomes" id="UP001283361">
    <property type="component" value="Unassembled WGS sequence"/>
</dbReference>
<comment type="caution">
    <text evidence="2">The sequence shown here is derived from an EMBL/GenBank/DDBJ whole genome shotgun (WGS) entry which is preliminary data.</text>
</comment>
<organism evidence="2 3">
    <name type="scientific">Elysia crispata</name>
    <name type="common">lettuce slug</name>
    <dbReference type="NCBI Taxonomy" id="231223"/>
    <lineage>
        <taxon>Eukaryota</taxon>
        <taxon>Metazoa</taxon>
        <taxon>Spiralia</taxon>
        <taxon>Lophotrochozoa</taxon>
        <taxon>Mollusca</taxon>
        <taxon>Gastropoda</taxon>
        <taxon>Heterobranchia</taxon>
        <taxon>Euthyneura</taxon>
        <taxon>Panpulmonata</taxon>
        <taxon>Sacoglossa</taxon>
        <taxon>Placobranchoidea</taxon>
        <taxon>Plakobranchidae</taxon>
        <taxon>Elysia</taxon>
    </lineage>
</organism>
<protein>
    <submittedName>
        <fullName evidence="2">Uncharacterized protein</fullName>
    </submittedName>
</protein>
<sequence>MAKRGSPRSSVILIDDASLMCQSTLLGRGAPSKPALITSFRNVQLGYMKNHTGLRLLLTHTHSKITAKQYKEEEMITHQGCATSGSDRPVDSYNTASPLTSSGNNGFREWPYAQVKIAKHPEPHPSREPAQSGRGAGRIPRSARWPRPLLTTNAVD</sequence>